<gene>
    <name evidence="1" type="ORF">QE152_g25197</name>
</gene>
<dbReference type="SUPFAM" id="SSF49265">
    <property type="entry name" value="Fibronectin type III"/>
    <property type="match status" value="1"/>
</dbReference>
<reference evidence="1 2" key="1">
    <citation type="journal article" date="2024" name="BMC Genomics">
        <title>De novo assembly and annotation of Popillia japonica's genome with initial clues to its potential as an invasive pest.</title>
        <authorList>
            <person name="Cucini C."/>
            <person name="Boschi S."/>
            <person name="Funari R."/>
            <person name="Cardaioli E."/>
            <person name="Iannotti N."/>
            <person name="Marturano G."/>
            <person name="Paoli F."/>
            <person name="Bruttini M."/>
            <person name="Carapelli A."/>
            <person name="Frati F."/>
            <person name="Nardi F."/>
        </authorList>
    </citation>
    <scope>NUCLEOTIDE SEQUENCE [LARGE SCALE GENOMIC DNA]</scope>
    <source>
        <strain evidence="1">DMR45628</strain>
    </source>
</reference>
<sequence>MHNVTYEGYTDTQEVITSSYFALLNYDPYTCVPGVITITLYADDVESSTHSETIYTETTSVENLVIGEDGEDSTIVASWEIPTQGTEYCDFVYHISYVDPNGDTQETTTTDLQYDFGLSLSSCQQVSVTVTPLSLSSCQQVSVTVTPYHQNTYGGVSADTSYEGPINAVRNYALGSNLGDVVANFDPPTGIENCDITYEVRETETECYTKEVNVAAYNGRIYSEWVSGIVEVEVSAVESLQANIADASIEVNWREPNSAAACAVTYQIDVNDLTVINSGSSATIPVSNLPACVATNVTVTPISSSGKVGVPAYIGVTPELGVVEDLALTSGNNVVVASWSVPENADDCELSYLLEYTNESGVHWYVTEDTSYSFDYASCVDVSLVVVAHGADGSESGRASASLPA</sequence>
<keyword evidence="2" id="KW-1185">Reference proteome</keyword>
<evidence type="ECO:0000313" key="2">
    <source>
        <dbReference type="Proteomes" id="UP001458880"/>
    </source>
</evidence>
<accession>A0AAW1K3T9</accession>
<dbReference type="AlphaFoldDB" id="A0AAW1K3T9"/>
<comment type="caution">
    <text evidence="1">The sequence shown here is derived from an EMBL/GenBank/DDBJ whole genome shotgun (WGS) entry which is preliminary data.</text>
</comment>
<evidence type="ECO:0008006" key="3">
    <source>
        <dbReference type="Google" id="ProtNLM"/>
    </source>
</evidence>
<dbReference type="EMBL" id="JASPKY010000270">
    <property type="protein sequence ID" value="KAK9711932.1"/>
    <property type="molecule type" value="Genomic_DNA"/>
</dbReference>
<dbReference type="Proteomes" id="UP001458880">
    <property type="component" value="Unassembled WGS sequence"/>
</dbReference>
<protein>
    <recommendedName>
        <fullName evidence="3">Fibronectin type-III domain-containing protein</fullName>
    </recommendedName>
</protein>
<organism evidence="1 2">
    <name type="scientific">Popillia japonica</name>
    <name type="common">Japanese beetle</name>
    <dbReference type="NCBI Taxonomy" id="7064"/>
    <lineage>
        <taxon>Eukaryota</taxon>
        <taxon>Metazoa</taxon>
        <taxon>Ecdysozoa</taxon>
        <taxon>Arthropoda</taxon>
        <taxon>Hexapoda</taxon>
        <taxon>Insecta</taxon>
        <taxon>Pterygota</taxon>
        <taxon>Neoptera</taxon>
        <taxon>Endopterygota</taxon>
        <taxon>Coleoptera</taxon>
        <taxon>Polyphaga</taxon>
        <taxon>Scarabaeiformia</taxon>
        <taxon>Scarabaeidae</taxon>
        <taxon>Rutelinae</taxon>
        <taxon>Popillia</taxon>
    </lineage>
</organism>
<dbReference type="InterPro" id="IPR036116">
    <property type="entry name" value="FN3_sf"/>
</dbReference>
<evidence type="ECO:0000313" key="1">
    <source>
        <dbReference type="EMBL" id="KAK9711932.1"/>
    </source>
</evidence>
<proteinExistence type="predicted"/>
<name>A0AAW1K3T9_POPJA</name>